<organism evidence="1 2">
    <name type="scientific">Hypoxylon rubiginosum</name>
    <dbReference type="NCBI Taxonomy" id="110542"/>
    <lineage>
        <taxon>Eukaryota</taxon>
        <taxon>Fungi</taxon>
        <taxon>Dikarya</taxon>
        <taxon>Ascomycota</taxon>
        <taxon>Pezizomycotina</taxon>
        <taxon>Sordariomycetes</taxon>
        <taxon>Xylariomycetidae</taxon>
        <taxon>Xylariales</taxon>
        <taxon>Hypoxylaceae</taxon>
        <taxon>Hypoxylon</taxon>
    </lineage>
</organism>
<dbReference type="EMBL" id="MU394282">
    <property type="protein sequence ID" value="KAI6092846.1"/>
    <property type="molecule type" value="Genomic_DNA"/>
</dbReference>
<name>A0ACC0DJB7_9PEZI</name>
<keyword evidence="2" id="KW-1185">Reference proteome</keyword>
<comment type="caution">
    <text evidence="1">The sequence shown here is derived from an EMBL/GenBank/DDBJ whole genome shotgun (WGS) entry which is preliminary data.</text>
</comment>
<evidence type="ECO:0000313" key="2">
    <source>
        <dbReference type="Proteomes" id="UP001497680"/>
    </source>
</evidence>
<accession>A0ACC0DJB7</accession>
<evidence type="ECO:0000313" key="1">
    <source>
        <dbReference type="EMBL" id="KAI6092846.1"/>
    </source>
</evidence>
<gene>
    <name evidence="1" type="ORF">F4821DRAFT_223415</name>
</gene>
<dbReference type="Proteomes" id="UP001497680">
    <property type="component" value="Unassembled WGS sequence"/>
</dbReference>
<proteinExistence type="predicted"/>
<reference evidence="1 2" key="1">
    <citation type="journal article" date="2022" name="New Phytol.">
        <title>Ecological generalism drives hyperdiversity of secondary metabolite gene clusters in xylarialean endophytes.</title>
        <authorList>
            <person name="Franco M.E.E."/>
            <person name="Wisecaver J.H."/>
            <person name="Arnold A.E."/>
            <person name="Ju Y.M."/>
            <person name="Slot J.C."/>
            <person name="Ahrendt S."/>
            <person name="Moore L.P."/>
            <person name="Eastman K.E."/>
            <person name="Scott K."/>
            <person name="Konkel Z."/>
            <person name="Mondo S.J."/>
            <person name="Kuo A."/>
            <person name="Hayes R.D."/>
            <person name="Haridas S."/>
            <person name="Andreopoulos B."/>
            <person name="Riley R."/>
            <person name="LaButti K."/>
            <person name="Pangilinan J."/>
            <person name="Lipzen A."/>
            <person name="Amirebrahimi M."/>
            <person name="Yan J."/>
            <person name="Adam C."/>
            <person name="Keymanesh K."/>
            <person name="Ng V."/>
            <person name="Louie K."/>
            <person name="Northen T."/>
            <person name="Drula E."/>
            <person name="Henrissat B."/>
            <person name="Hsieh H.M."/>
            <person name="Youens-Clark K."/>
            <person name="Lutzoni F."/>
            <person name="Miadlikowska J."/>
            <person name="Eastwood D.C."/>
            <person name="Hamelin R.C."/>
            <person name="Grigoriev I.V."/>
            <person name="U'Ren J.M."/>
        </authorList>
    </citation>
    <scope>NUCLEOTIDE SEQUENCE [LARGE SCALE GENOMIC DNA]</scope>
    <source>
        <strain evidence="1 2">ER1909</strain>
    </source>
</reference>
<protein>
    <submittedName>
        <fullName evidence="1">Uncharacterized protein</fullName>
    </submittedName>
</protein>
<sequence>MDGELYEYYRGVARGLSDSDDVIRPLGLLNGRYFIRALSILSPREDLSASLLWLVLTLRGTELWGKFDFGVITGHLYIEERPWRASSKDLKFNWRGRHVDGRQFRGDDNVGCIIFSGNESIGGMLFYGQNSEDGINGIGFSGTRISGQVTRSEIPAGEMVRAYDELS</sequence>